<gene>
    <name evidence="1" type="ORF">PQO03_18885</name>
</gene>
<keyword evidence="2" id="KW-1185">Reference proteome</keyword>
<dbReference type="EMBL" id="CP117812">
    <property type="protein sequence ID" value="WDE97895.1"/>
    <property type="molecule type" value="Genomic_DNA"/>
</dbReference>
<dbReference type="RefSeq" id="WP_274152560.1">
    <property type="nucleotide sequence ID" value="NZ_CP117812.1"/>
</dbReference>
<sequence length="237" mass="26922">MKINCDIGERGIANLLDRELMTLIDIANIACGGHAGDLESVKFFRQLARENDVQVSAHLSYPDKENFGRVSVVLTDDELLLSLDEQYELMNDVKWIKFHGALYNDLNNDQNLARLIYTWLKKHEIEFVLSPQNSELAKICKEKGLIQVVPEVFAERAYVFDPLKEQFSLMPRAREGAVLEELEDALRQSEDLIKGNVLSHEADSTCIKREIHGETICLHSDAKIALELAQGLRRMLA</sequence>
<dbReference type="Gene3D" id="3.20.20.370">
    <property type="entry name" value="Glycoside hydrolase/deacetylase"/>
    <property type="match status" value="1"/>
</dbReference>
<dbReference type="Pfam" id="PF03746">
    <property type="entry name" value="LamB_YcsF"/>
    <property type="match status" value="1"/>
</dbReference>
<protein>
    <submittedName>
        <fullName evidence="1">LamB/YcsF family protein</fullName>
    </submittedName>
</protein>
<reference evidence="1 2" key="1">
    <citation type="submission" date="2023-02" db="EMBL/GenBank/DDBJ databases">
        <title>Genome sequence of Lentisphaera profundi SAORIC-696.</title>
        <authorList>
            <person name="Kim e."/>
            <person name="Cho J.-C."/>
            <person name="Choi A."/>
            <person name="Kang I."/>
        </authorList>
    </citation>
    <scope>NUCLEOTIDE SEQUENCE [LARGE SCALE GENOMIC DNA]</scope>
    <source>
        <strain evidence="1 2">SAORIC-696</strain>
    </source>
</reference>
<name>A0ABY7VUK7_9BACT</name>
<accession>A0ABY7VUK7</accession>
<dbReference type="SUPFAM" id="SSF88713">
    <property type="entry name" value="Glycoside hydrolase/deacetylase"/>
    <property type="match status" value="1"/>
</dbReference>
<organism evidence="1 2">
    <name type="scientific">Lentisphaera profundi</name>
    <dbReference type="NCBI Taxonomy" id="1658616"/>
    <lineage>
        <taxon>Bacteria</taxon>
        <taxon>Pseudomonadati</taxon>
        <taxon>Lentisphaerota</taxon>
        <taxon>Lentisphaeria</taxon>
        <taxon>Lentisphaerales</taxon>
        <taxon>Lentisphaeraceae</taxon>
        <taxon>Lentisphaera</taxon>
    </lineage>
</organism>
<dbReference type="InterPro" id="IPR005501">
    <property type="entry name" value="LamB/YcsF/PxpA-like"/>
</dbReference>
<proteinExistence type="predicted"/>
<dbReference type="Proteomes" id="UP001214250">
    <property type="component" value="Chromosome 2"/>
</dbReference>
<dbReference type="PANTHER" id="PTHR30292:SF0">
    <property type="entry name" value="5-OXOPROLINASE SUBUNIT A"/>
    <property type="match status" value="1"/>
</dbReference>
<evidence type="ECO:0000313" key="1">
    <source>
        <dbReference type="EMBL" id="WDE97895.1"/>
    </source>
</evidence>
<dbReference type="InterPro" id="IPR011330">
    <property type="entry name" value="Glyco_hydro/deAcase_b/a-brl"/>
</dbReference>
<evidence type="ECO:0000313" key="2">
    <source>
        <dbReference type="Proteomes" id="UP001214250"/>
    </source>
</evidence>
<dbReference type="PANTHER" id="PTHR30292">
    <property type="entry name" value="UNCHARACTERIZED PROTEIN YBGL-RELATED"/>
    <property type="match status" value="1"/>
</dbReference>